<keyword evidence="6" id="KW-1185">Reference proteome</keyword>
<dbReference type="GO" id="GO:0008705">
    <property type="term" value="F:methionine synthase activity"/>
    <property type="evidence" value="ECO:0007669"/>
    <property type="project" value="TreeGrafter"/>
</dbReference>
<dbReference type="Gene3D" id="1.10.1240.10">
    <property type="entry name" value="Methionine synthase domain"/>
    <property type="match status" value="1"/>
</dbReference>
<reference evidence="5 6" key="1">
    <citation type="journal article" date="2015" name="Int. J. Syst. Evol. Microbiol.">
        <title>Mariniphaga sediminis sp. nov., isolated from coastal sediment.</title>
        <authorList>
            <person name="Wang F.Q."/>
            <person name="Shen Q.Y."/>
            <person name="Chen G.J."/>
            <person name="Du Z.J."/>
        </authorList>
    </citation>
    <scope>NUCLEOTIDE SEQUENCE [LARGE SCALE GENOMIC DNA]</scope>
    <source>
        <strain evidence="5 6">SY21</strain>
    </source>
</reference>
<dbReference type="Pfam" id="PF02607">
    <property type="entry name" value="B12-binding_2"/>
    <property type="match status" value="1"/>
</dbReference>
<evidence type="ECO:0000256" key="2">
    <source>
        <dbReference type="ARBA" id="ARBA00023285"/>
    </source>
</evidence>
<dbReference type="InterPro" id="IPR006158">
    <property type="entry name" value="Cobalamin-bd"/>
</dbReference>
<sequence>MSELLSNIAECIEFGKINKVAPFPPQMKGQDGADELTRQALDEGISAQRILTEGLMVGMEKVGIKFRENKVFVPQVLMSAKAMSTAMIHLKPFFLSGEVKEKGTFIIGTVEGDLHDIGKNLVSMMVEGNGWKVVDLGTDVKAEQFVSAIKEHQNAFVGLSALLTTTMVSMEKITKAIKEAIPEAKVAVGGAPVTDDFRKKIGADVYSPDPQGLVEYLNAQVA</sequence>
<organism evidence="5 6">
    <name type="scientific">Mariniphaga sediminis</name>
    <dbReference type="NCBI Taxonomy" id="1628158"/>
    <lineage>
        <taxon>Bacteria</taxon>
        <taxon>Pseudomonadati</taxon>
        <taxon>Bacteroidota</taxon>
        <taxon>Bacteroidia</taxon>
        <taxon>Marinilabiliales</taxon>
        <taxon>Prolixibacteraceae</taxon>
        <taxon>Mariniphaga</taxon>
    </lineage>
</organism>
<dbReference type="InterPro" id="IPR036724">
    <property type="entry name" value="Cobalamin-bd_sf"/>
</dbReference>
<keyword evidence="1" id="KW-0479">Metal-binding</keyword>
<protein>
    <submittedName>
        <fullName evidence="5">Cobalamin-binding protein</fullName>
    </submittedName>
</protein>
<evidence type="ECO:0000256" key="1">
    <source>
        <dbReference type="ARBA" id="ARBA00022723"/>
    </source>
</evidence>
<dbReference type="PANTHER" id="PTHR45833">
    <property type="entry name" value="METHIONINE SYNTHASE"/>
    <property type="match status" value="1"/>
</dbReference>
<dbReference type="SUPFAM" id="SSF47644">
    <property type="entry name" value="Methionine synthase domain"/>
    <property type="match status" value="1"/>
</dbReference>
<dbReference type="SUPFAM" id="SSF52242">
    <property type="entry name" value="Cobalamin (vitamin B12)-binding domain"/>
    <property type="match status" value="1"/>
</dbReference>
<dbReference type="CDD" id="cd02070">
    <property type="entry name" value="corrinoid_protein_B12-BD"/>
    <property type="match status" value="1"/>
</dbReference>
<keyword evidence="2" id="KW-0170">Cobalt</keyword>
<feature type="domain" description="B12-binding" evidence="3">
    <location>
        <begin position="102"/>
        <end position="222"/>
    </location>
</feature>
<dbReference type="InterPro" id="IPR036594">
    <property type="entry name" value="Meth_synthase_dom"/>
</dbReference>
<dbReference type="EMBL" id="QWET01000003">
    <property type="protein sequence ID" value="RIH66445.1"/>
    <property type="molecule type" value="Genomic_DNA"/>
</dbReference>
<proteinExistence type="predicted"/>
<dbReference type="RefSeq" id="WP_119349032.1">
    <property type="nucleotide sequence ID" value="NZ_JBFHKJ010000136.1"/>
</dbReference>
<dbReference type="InterPro" id="IPR050554">
    <property type="entry name" value="Met_Synthase/Corrinoid"/>
</dbReference>
<evidence type="ECO:0000259" key="4">
    <source>
        <dbReference type="PROSITE" id="PS51337"/>
    </source>
</evidence>
<evidence type="ECO:0000313" key="5">
    <source>
        <dbReference type="EMBL" id="RIH66445.1"/>
    </source>
</evidence>
<dbReference type="Proteomes" id="UP000266441">
    <property type="component" value="Unassembled WGS sequence"/>
</dbReference>
<dbReference type="Gene3D" id="3.40.50.280">
    <property type="entry name" value="Cobalamin-binding domain"/>
    <property type="match status" value="1"/>
</dbReference>
<dbReference type="PROSITE" id="PS51337">
    <property type="entry name" value="B12_BINDING_NTER"/>
    <property type="match status" value="1"/>
</dbReference>
<dbReference type="GO" id="GO:0005829">
    <property type="term" value="C:cytosol"/>
    <property type="evidence" value="ECO:0007669"/>
    <property type="project" value="TreeGrafter"/>
</dbReference>
<dbReference type="PROSITE" id="PS51332">
    <property type="entry name" value="B12_BINDING"/>
    <property type="match status" value="1"/>
</dbReference>
<accession>A0A399D3C3</accession>
<dbReference type="Pfam" id="PF02310">
    <property type="entry name" value="B12-binding"/>
    <property type="match status" value="1"/>
</dbReference>
<feature type="domain" description="B12-binding N-terminal" evidence="4">
    <location>
        <begin position="31"/>
        <end position="102"/>
    </location>
</feature>
<comment type="caution">
    <text evidence="5">The sequence shown here is derived from an EMBL/GenBank/DDBJ whole genome shotgun (WGS) entry which is preliminary data.</text>
</comment>
<dbReference type="GO" id="GO:0046872">
    <property type="term" value="F:metal ion binding"/>
    <property type="evidence" value="ECO:0007669"/>
    <property type="project" value="UniProtKB-KW"/>
</dbReference>
<gene>
    <name evidence="5" type="ORF">D1164_05965</name>
</gene>
<dbReference type="InterPro" id="IPR003759">
    <property type="entry name" value="Cbl-bd_cap"/>
</dbReference>
<dbReference type="GO" id="GO:0046653">
    <property type="term" value="P:tetrahydrofolate metabolic process"/>
    <property type="evidence" value="ECO:0007669"/>
    <property type="project" value="TreeGrafter"/>
</dbReference>
<dbReference type="GO" id="GO:0050667">
    <property type="term" value="P:homocysteine metabolic process"/>
    <property type="evidence" value="ECO:0007669"/>
    <property type="project" value="TreeGrafter"/>
</dbReference>
<dbReference type="GO" id="GO:0031419">
    <property type="term" value="F:cobalamin binding"/>
    <property type="evidence" value="ECO:0007669"/>
    <property type="project" value="InterPro"/>
</dbReference>
<dbReference type="SMART" id="SM01018">
    <property type="entry name" value="B12-binding_2"/>
    <property type="match status" value="1"/>
</dbReference>
<dbReference type="OrthoDB" id="9803687at2"/>
<dbReference type="AlphaFoldDB" id="A0A399D3C3"/>
<dbReference type="PANTHER" id="PTHR45833:SF1">
    <property type="entry name" value="METHIONINE SYNTHASE"/>
    <property type="match status" value="1"/>
</dbReference>
<evidence type="ECO:0000259" key="3">
    <source>
        <dbReference type="PROSITE" id="PS51332"/>
    </source>
</evidence>
<name>A0A399D3C3_9BACT</name>
<evidence type="ECO:0000313" key="6">
    <source>
        <dbReference type="Proteomes" id="UP000266441"/>
    </source>
</evidence>